<dbReference type="InterPro" id="IPR036775">
    <property type="entry name" value="DNA_pol_Y-fam_lit_finger_sf"/>
</dbReference>
<sequence>MDENSAFDDPDEPSTSTGITRKRVSDGPEIVLGEKGEFPHFGHYMDAKVQKLMHQVHSNVTKKSDLFNGISIFVNGYTLPPAAELKKIVVENGGEYHHYYKLGRTTYMIAMNLAKSKLDSLRKEEIVVHPKWIMNSLQQGLLLPIHPYLLTKQLELTQNVLRTHANPETSASRFYERSRLHLISTLAQEMKEYIAELRSKMDTHEFVSRSKLCHLSGSKGDHSAFICHLDMDCFFVSIGLRMRPDLVGKPLVITHSRSASDHGKAEIASCSYEARKFNIKNGMWISDAYNLCPDLVCLPYQFEEYRASSKRLYSIVSKYTLDIKAVSCDEMYVDLSGLCEELQIGDVMGVVNEIRKEIFDELNCNASAGIGPNMLIARLATKKAKPNGQFMVTSAEVSNFIRPVAIKDLPGVGYSSLHKIKEAFGNMMTCEELQSVFCSTLQALFGTKLGAKIFYSCRGQGEEMEFTDTAARKSVSCDMNFGIRANNFEELDKFMQGITEELSKRLERTKLAGTQLTLRLLIRMPDAPLEPEKYGAHGPCDQVSKSVNLAYPTFSKELIHQAAMRLAKQLKPVPSDVRGIGLTMTKLSKKPENAQKGGLYNYLLILKKGSQSQESDKPKNEPGVTFARPALPKPIQLKTKKKGPKLPPVCAKQRDWRPRKVNTLPKPPPARKCIFDDKFVLDGYEVYFGKFRFTVRNPPSEEIISDLTEAFKILIDRGDFRKVKLTWSYLEQVLEKYRVKIQCLDRGLDESVGWLADICLIYSGWESALTVLKHTINEYCKKKEGSVLFPLVLPISKEEETEIRRCWDKKETPLYDGFKVNNPVLQAPFMEEKEWKDGHSFDNELELTIDWFTEKGPKGKPIKAQEPEIVLQGNKDDAVSKKEEPTSCFDLEDYIKETKKEELRKSKMKDDLKNSSCDEEKPATKLVSINTKLTQTPGNSKEIPESKLDSYEELEKLRYTSCSSPDLFESSQEEISSTLTTENKLSCNRSLSPLLFSDEE</sequence>
<keyword evidence="5" id="KW-0808">Transferase</keyword>
<evidence type="ECO:0000259" key="15">
    <source>
        <dbReference type="PROSITE" id="PS50173"/>
    </source>
</evidence>
<evidence type="ECO:0000256" key="6">
    <source>
        <dbReference type="ARBA" id="ARBA00022695"/>
    </source>
</evidence>
<dbReference type="InterPro" id="IPR001357">
    <property type="entry name" value="BRCT_dom"/>
</dbReference>
<evidence type="ECO:0000256" key="9">
    <source>
        <dbReference type="ARBA" id="ARBA00022842"/>
    </source>
</evidence>
<evidence type="ECO:0000256" key="3">
    <source>
        <dbReference type="ARBA" id="ARBA00020399"/>
    </source>
</evidence>
<evidence type="ECO:0000256" key="11">
    <source>
        <dbReference type="ARBA" id="ARBA00023204"/>
    </source>
</evidence>
<dbReference type="SUPFAM" id="SSF100879">
    <property type="entry name" value="Lesion bypass DNA polymerase (Y-family), little finger domain"/>
    <property type="match status" value="1"/>
</dbReference>
<feature type="domain" description="UmuC" evidence="15">
    <location>
        <begin position="226"/>
        <end position="413"/>
    </location>
</feature>
<dbReference type="Pfam" id="PF21999">
    <property type="entry name" value="IMS_HHH_1"/>
    <property type="match status" value="1"/>
</dbReference>
<dbReference type="PANTHER" id="PTHR45990:SF1">
    <property type="entry name" value="DNA REPAIR PROTEIN REV1"/>
    <property type="match status" value="1"/>
</dbReference>
<evidence type="ECO:0000259" key="14">
    <source>
        <dbReference type="PROSITE" id="PS50172"/>
    </source>
</evidence>
<dbReference type="SMART" id="SM00292">
    <property type="entry name" value="BRCT"/>
    <property type="match status" value="1"/>
</dbReference>
<dbReference type="GO" id="GO:0017125">
    <property type="term" value="F:deoxycytidyl transferase activity"/>
    <property type="evidence" value="ECO:0007669"/>
    <property type="project" value="TreeGrafter"/>
</dbReference>
<dbReference type="GO" id="GO:0003684">
    <property type="term" value="F:damaged DNA binding"/>
    <property type="evidence" value="ECO:0007669"/>
    <property type="project" value="InterPro"/>
</dbReference>
<comment type="subcellular location">
    <subcellularLocation>
        <location evidence="1">Nucleus</location>
    </subcellularLocation>
</comment>
<dbReference type="InterPro" id="IPR017961">
    <property type="entry name" value="DNA_pol_Y-fam_little_finger"/>
</dbReference>
<proteinExistence type="inferred from homology"/>
<dbReference type="Gene3D" id="3.30.70.270">
    <property type="match status" value="1"/>
</dbReference>
<accession>A0A914E3D4</accession>
<keyword evidence="12" id="KW-0539">Nucleus</keyword>
<dbReference type="Gene3D" id="1.10.150.20">
    <property type="entry name" value="5' to 3' exonuclease, C-terminal subdomain"/>
    <property type="match status" value="1"/>
</dbReference>
<evidence type="ECO:0000256" key="2">
    <source>
        <dbReference type="ARBA" id="ARBA00010945"/>
    </source>
</evidence>
<feature type="compositionally biased region" description="Acidic residues" evidence="13">
    <location>
        <begin position="1"/>
        <end position="12"/>
    </location>
</feature>
<organism evidence="16 17">
    <name type="scientific">Acrobeloides nanus</name>
    <dbReference type="NCBI Taxonomy" id="290746"/>
    <lineage>
        <taxon>Eukaryota</taxon>
        <taxon>Metazoa</taxon>
        <taxon>Ecdysozoa</taxon>
        <taxon>Nematoda</taxon>
        <taxon>Chromadorea</taxon>
        <taxon>Rhabditida</taxon>
        <taxon>Tylenchina</taxon>
        <taxon>Cephalobomorpha</taxon>
        <taxon>Cephaloboidea</taxon>
        <taxon>Cephalobidae</taxon>
        <taxon>Acrobeloides</taxon>
    </lineage>
</organism>
<keyword evidence="10" id="KW-0238">DNA-binding</keyword>
<comment type="similarity">
    <text evidence="2">Belongs to the DNA polymerase type-Y family.</text>
</comment>
<evidence type="ECO:0000256" key="5">
    <source>
        <dbReference type="ARBA" id="ARBA00022679"/>
    </source>
</evidence>
<keyword evidence="9" id="KW-0460">Magnesium</keyword>
<evidence type="ECO:0000256" key="12">
    <source>
        <dbReference type="ARBA" id="ARBA00023242"/>
    </source>
</evidence>
<name>A0A914E3D4_9BILA</name>
<dbReference type="GO" id="GO:0070987">
    <property type="term" value="P:error-free translesion synthesis"/>
    <property type="evidence" value="ECO:0007669"/>
    <property type="project" value="TreeGrafter"/>
</dbReference>
<dbReference type="GO" id="GO:0006281">
    <property type="term" value="P:DNA repair"/>
    <property type="evidence" value="ECO:0007669"/>
    <property type="project" value="UniProtKB-KW"/>
</dbReference>
<dbReference type="GO" id="GO:0046872">
    <property type="term" value="F:metal ion binding"/>
    <property type="evidence" value="ECO:0007669"/>
    <property type="project" value="UniProtKB-KW"/>
</dbReference>
<dbReference type="PROSITE" id="PS50173">
    <property type="entry name" value="UMUC"/>
    <property type="match status" value="1"/>
</dbReference>
<dbReference type="GO" id="GO:0003887">
    <property type="term" value="F:DNA-directed DNA polymerase activity"/>
    <property type="evidence" value="ECO:0007669"/>
    <property type="project" value="InterPro"/>
</dbReference>
<keyword evidence="4" id="KW-0237">DNA synthesis</keyword>
<dbReference type="InterPro" id="IPR043128">
    <property type="entry name" value="Rev_trsase/Diguanyl_cyclase"/>
</dbReference>
<dbReference type="FunFam" id="3.30.1490.100:FF:000001">
    <property type="entry name" value="DNA repair protein REV1"/>
    <property type="match status" value="1"/>
</dbReference>
<keyword evidence="6" id="KW-0548">Nucleotidyltransferase</keyword>
<protein>
    <recommendedName>
        <fullName evidence="3">DNA repair protein REV1</fullName>
    </recommendedName>
</protein>
<reference evidence="17" key="1">
    <citation type="submission" date="2022-11" db="UniProtKB">
        <authorList>
            <consortium name="WormBaseParasite"/>
        </authorList>
    </citation>
    <scope>IDENTIFICATION</scope>
</reference>
<dbReference type="SUPFAM" id="SSF56672">
    <property type="entry name" value="DNA/RNA polymerases"/>
    <property type="match status" value="1"/>
</dbReference>
<dbReference type="Gene3D" id="3.40.1170.60">
    <property type="match status" value="1"/>
</dbReference>
<evidence type="ECO:0000256" key="8">
    <source>
        <dbReference type="ARBA" id="ARBA00022763"/>
    </source>
</evidence>
<dbReference type="GO" id="GO:0042276">
    <property type="term" value="P:error-prone translesion synthesis"/>
    <property type="evidence" value="ECO:0007669"/>
    <property type="project" value="TreeGrafter"/>
</dbReference>
<dbReference type="Gene3D" id="3.30.1490.100">
    <property type="entry name" value="DNA polymerase, Y-family, little finger domain"/>
    <property type="match status" value="1"/>
</dbReference>
<feature type="domain" description="BRCT" evidence="14">
    <location>
        <begin position="62"/>
        <end position="150"/>
    </location>
</feature>
<dbReference type="CDD" id="cd17719">
    <property type="entry name" value="BRCT_Rev1"/>
    <property type="match status" value="1"/>
</dbReference>
<feature type="region of interest" description="Disordered" evidence="13">
    <location>
        <begin position="1"/>
        <end position="26"/>
    </location>
</feature>
<dbReference type="InterPro" id="IPR036420">
    <property type="entry name" value="BRCT_dom_sf"/>
</dbReference>
<evidence type="ECO:0000256" key="4">
    <source>
        <dbReference type="ARBA" id="ARBA00022634"/>
    </source>
</evidence>
<evidence type="ECO:0000313" key="17">
    <source>
        <dbReference type="WBParaSite" id="ACRNAN_scaffold5157.g7316.t1"/>
    </source>
</evidence>
<dbReference type="InterPro" id="IPR001126">
    <property type="entry name" value="UmuC"/>
</dbReference>
<dbReference type="InterPro" id="IPR043502">
    <property type="entry name" value="DNA/RNA_pol_sf"/>
</dbReference>
<dbReference type="Pfam" id="PF00817">
    <property type="entry name" value="IMS"/>
    <property type="match status" value="1"/>
</dbReference>
<evidence type="ECO:0000256" key="13">
    <source>
        <dbReference type="SAM" id="MobiDB-lite"/>
    </source>
</evidence>
<dbReference type="Proteomes" id="UP000887540">
    <property type="component" value="Unplaced"/>
</dbReference>
<evidence type="ECO:0000256" key="1">
    <source>
        <dbReference type="ARBA" id="ARBA00004123"/>
    </source>
</evidence>
<evidence type="ECO:0000313" key="16">
    <source>
        <dbReference type="Proteomes" id="UP000887540"/>
    </source>
</evidence>
<keyword evidence="8" id="KW-0227">DNA damage</keyword>
<dbReference type="AlphaFoldDB" id="A0A914E3D4"/>
<keyword evidence="16" id="KW-1185">Reference proteome</keyword>
<dbReference type="PROSITE" id="PS50172">
    <property type="entry name" value="BRCT"/>
    <property type="match status" value="1"/>
</dbReference>
<dbReference type="WBParaSite" id="ACRNAN_scaffold5157.g7316.t1">
    <property type="protein sequence ID" value="ACRNAN_scaffold5157.g7316.t1"/>
    <property type="gene ID" value="ACRNAN_scaffold5157.g7316"/>
</dbReference>
<dbReference type="Pfam" id="PF11799">
    <property type="entry name" value="IMS_C"/>
    <property type="match status" value="1"/>
</dbReference>
<evidence type="ECO:0000256" key="10">
    <source>
        <dbReference type="ARBA" id="ARBA00023125"/>
    </source>
</evidence>
<dbReference type="GO" id="GO:0005634">
    <property type="term" value="C:nucleus"/>
    <property type="evidence" value="ECO:0007669"/>
    <property type="project" value="UniProtKB-SubCell"/>
</dbReference>
<evidence type="ECO:0000256" key="7">
    <source>
        <dbReference type="ARBA" id="ARBA00022723"/>
    </source>
</evidence>
<dbReference type="Gene3D" id="3.40.50.10190">
    <property type="entry name" value="BRCT domain"/>
    <property type="match status" value="1"/>
</dbReference>
<dbReference type="SUPFAM" id="SSF52113">
    <property type="entry name" value="BRCT domain"/>
    <property type="match status" value="1"/>
</dbReference>
<keyword evidence="11" id="KW-0234">DNA repair</keyword>
<keyword evidence="7" id="KW-0479">Metal-binding</keyword>
<dbReference type="PANTHER" id="PTHR45990">
    <property type="entry name" value="DNA REPAIR PROTEIN REV1"/>
    <property type="match status" value="1"/>
</dbReference>
<dbReference type="Pfam" id="PF16589">
    <property type="entry name" value="BRCT_2"/>
    <property type="match status" value="1"/>
</dbReference>
<dbReference type="InterPro" id="IPR053848">
    <property type="entry name" value="IMS_HHH_1"/>
</dbReference>